<dbReference type="PROSITE" id="PS50112">
    <property type="entry name" value="PAS"/>
    <property type="match status" value="1"/>
</dbReference>
<keyword evidence="9" id="KW-0902">Two-component regulatory system</keyword>
<evidence type="ECO:0000256" key="2">
    <source>
        <dbReference type="ARBA" id="ARBA00004370"/>
    </source>
</evidence>
<dbReference type="SMART" id="SM00091">
    <property type="entry name" value="PAS"/>
    <property type="match status" value="1"/>
</dbReference>
<evidence type="ECO:0000256" key="9">
    <source>
        <dbReference type="ARBA" id="ARBA00023012"/>
    </source>
</evidence>
<accession>A0A1H4FK96</accession>
<dbReference type="GO" id="GO:0005524">
    <property type="term" value="F:ATP binding"/>
    <property type="evidence" value="ECO:0007669"/>
    <property type="project" value="UniProtKB-KW"/>
</dbReference>
<feature type="domain" description="Histidine kinase" evidence="13">
    <location>
        <begin position="513"/>
        <end position="731"/>
    </location>
</feature>
<dbReference type="Pfam" id="PF00512">
    <property type="entry name" value="HisKA"/>
    <property type="match status" value="1"/>
</dbReference>
<dbReference type="SMART" id="SM00387">
    <property type="entry name" value="HATPase_c"/>
    <property type="match status" value="1"/>
</dbReference>
<evidence type="ECO:0000313" key="17">
    <source>
        <dbReference type="Proteomes" id="UP000242469"/>
    </source>
</evidence>
<dbReference type="SUPFAM" id="SSF55874">
    <property type="entry name" value="ATPase domain of HSP90 chaperone/DNA topoisomerase II/histidine kinase"/>
    <property type="match status" value="1"/>
</dbReference>
<dbReference type="PROSITE" id="PS50110">
    <property type="entry name" value="RESPONSE_REGULATORY"/>
    <property type="match status" value="1"/>
</dbReference>
<keyword evidence="7" id="KW-0418">Kinase</keyword>
<evidence type="ECO:0000256" key="12">
    <source>
        <dbReference type="SAM" id="Coils"/>
    </source>
</evidence>
<dbReference type="InterPro" id="IPR013767">
    <property type="entry name" value="PAS_fold"/>
</dbReference>
<dbReference type="InterPro" id="IPR000014">
    <property type="entry name" value="PAS"/>
</dbReference>
<keyword evidence="4 11" id="KW-0597">Phosphoprotein</keyword>
<dbReference type="NCBIfam" id="TIGR00229">
    <property type="entry name" value="sensory_box"/>
    <property type="match status" value="1"/>
</dbReference>
<dbReference type="GO" id="GO:0005886">
    <property type="term" value="C:plasma membrane"/>
    <property type="evidence" value="ECO:0007669"/>
    <property type="project" value="TreeGrafter"/>
</dbReference>
<dbReference type="InterPro" id="IPR003594">
    <property type="entry name" value="HATPase_dom"/>
</dbReference>
<dbReference type="InterPro" id="IPR004358">
    <property type="entry name" value="Sig_transdc_His_kin-like_C"/>
</dbReference>
<dbReference type="Gene3D" id="3.30.565.10">
    <property type="entry name" value="Histidine kinase-like ATPase, C-terminal domain"/>
    <property type="match status" value="1"/>
</dbReference>
<dbReference type="Pfam" id="PF00072">
    <property type="entry name" value="Response_reg"/>
    <property type="match status" value="1"/>
</dbReference>
<dbReference type="Proteomes" id="UP000242469">
    <property type="component" value="Unassembled WGS sequence"/>
</dbReference>
<dbReference type="InterPro" id="IPR003018">
    <property type="entry name" value="GAF"/>
</dbReference>
<comment type="subcellular location">
    <subcellularLocation>
        <location evidence="2">Membrane</location>
    </subcellularLocation>
</comment>
<evidence type="ECO:0000256" key="4">
    <source>
        <dbReference type="ARBA" id="ARBA00022553"/>
    </source>
</evidence>
<dbReference type="PANTHER" id="PTHR43047:SF72">
    <property type="entry name" value="OSMOSENSING HISTIDINE PROTEIN KINASE SLN1"/>
    <property type="match status" value="1"/>
</dbReference>
<evidence type="ECO:0000256" key="6">
    <source>
        <dbReference type="ARBA" id="ARBA00022741"/>
    </source>
</evidence>
<name>A0A1H4FK96_9GAMM</name>
<dbReference type="SUPFAM" id="SSF47384">
    <property type="entry name" value="Homodimeric domain of signal transducing histidine kinase"/>
    <property type="match status" value="1"/>
</dbReference>
<evidence type="ECO:0000256" key="3">
    <source>
        <dbReference type="ARBA" id="ARBA00012438"/>
    </source>
</evidence>
<feature type="domain" description="Response regulatory" evidence="14">
    <location>
        <begin position="757"/>
        <end position="874"/>
    </location>
</feature>
<organism evidence="16 17">
    <name type="scientific">Marinobacterium iners DSM 11526</name>
    <dbReference type="NCBI Taxonomy" id="1122198"/>
    <lineage>
        <taxon>Bacteria</taxon>
        <taxon>Pseudomonadati</taxon>
        <taxon>Pseudomonadota</taxon>
        <taxon>Gammaproteobacteria</taxon>
        <taxon>Oceanospirillales</taxon>
        <taxon>Oceanospirillaceae</taxon>
        <taxon>Marinobacterium</taxon>
    </lineage>
</organism>
<dbReference type="RefSeq" id="WP_091827093.1">
    <property type="nucleotide sequence ID" value="NZ_FNRJ01000011.1"/>
</dbReference>
<dbReference type="Gene3D" id="3.30.450.40">
    <property type="match status" value="2"/>
</dbReference>
<keyword evidence="12" id="KW-0175">Coiled coil</keyword>
<evidence type="ECO:0000256" key="11">
    <source>
        <dbReference type="PROSITE-ProRule" id="PRU00169"/>
    </source>
</evidence>
<dbReference type="EMBL" id="FNRJ01000011">
    <property type="protein sequence ID" value="SEA96912.1"/>
    <property type="molecule type" value="Genomic_DNA"/>
</dbReference>
<feature type="domain" description="PAS" evidence="15">
    <location>
        <begin position="177"/>
        <end position="246"/>
    </location>
</feature>
<proteinExistence type="predicted"/>
<dbReference type="SMART" id="SM00448">
    <property type="entry name" value="REC"/>
    <property type="match status" value="1"/>
</dbReference>
<dbReference type="STRING" id="1122198.SAMN02745729_11163"/>
<dbReference type="SUPFAM" id="SSF55781">
    <property type="entry name" value="GAF domain-like"/>
    <property type="match status" value="2"/>
</dbReference>
<keyword evidence="6" id="KW-0547">Nucleotide-binding</keyword>
<keyword evidence="5" id="KW-0808">Transferase</keyword>
<dbReference type="GO" id="GO:0006355">
    <property type="term" value="P:regulation of DNA-templated transcription"/>
    <property type="evidence" value="ECO:0007669"/>
    <property type="project" value="InterPro"/>
</dbReference>
<reference evidence="17" key="1">
    <citation type="submission" date="2016-10" db="EMBL/GenBank/DDBJ databases">
        <authorList>
            <person name="Varghese N."/>
            <person name="Submissions S."/>
        </authorList>
    </citation>
    <scope>NUCLEOTIDE SEQUENCE [LARGE SCALE GENOMIC DNA]</scope>
    <source>
        <strain evidence="17">DSM 11526</strain>
    </source>
</reference>
<dbReference type="CDD" id="cd00082">
    <property type="entry name" value="HisKA"/>
    <property type="match status" value="1"/>
</dbReference>
<dbReference type="SMART" id="SM00065">
    <property type="entry name" value="GAF"/>
    <property type="match status" value="2"/>
</dbReference>
<evidence type="ECO:0000313" key="16">
    <source>
        <dbReference type="EMBL" id="SEA96912.1"/>
    </source>
</evidence>
<dbReference type="Pfam" id="PF01590">
    <property type="entry name" value="GAF"/>
    <property type="match status" value="1"/>
</dbReference>
<feature type="coiled-coil region" evidence="12">
    <location>
        <begin position="479"/>
        <end position="506"/>
    </location>
</feature>
<dbReference type="InterPro" id="IPR005467">
    <property type="entry name" value="His_kinase_dom"/>
</dbReference>
<evidence type="ECO:0000256" key="1">
    <source>
        <dbReference type="ARBA" id="ARBA00000085"/>
    </source>
</evidence>
<evidence type="ECO:0000259" key="13">
    <source>
        <dbReference type="PROSITE" id="PS50109"/>
    </source>
</evidence>
<dbReference type="InterPro" id="IPR029016">
    <property type="entry name" value="GAF-like_dom_sf"/>
</dbReference>
<keyword evidence="8" id="KW-0067">ATP-binding</keyword>
<sequence length="880" mass="98279">MTAPLIPDNENQRLAELYDLNLLDTARDASFDSLTQLAAELFDVPIALVSLVDRDRQWFKSSYGFCVTETTRDVSFCSHVVYNQSPLVVQDASLDSRFADNPLVTDEPHIRFYAGMPISSPSGFVLGTLCLIDTRPRNFDTECLERLKLLANQVEPLISLHRYTYSLAEEADSNRAVSARYQAIIRGAAAGVVRINGRGTMLEVNHFVCDMLGYSERELLGRNVKMLMPQSVALAHDGFLHAYQTSGDAKVIGKGREVEAQHKTGELIPVHLAVSEVQLGTETDDHERRHFIGILSDLRDVHAARKREQKERALLEVLHQGLTDYRALVSGNTLWRFLREALKELTQSEYALIGEVVTQDDKPALKIHAITDLSWNDESRRLMELLVSGDMMLGNPHTMLGRVFAGGETVLSNDMLHDERNGHLPQGHPVLTRYLGVPIIDRGQLIGMYAIANAQHDYDEALVEWLKPFTSTCALLINLHRQLREQERFTEELRLAKEQAETASQAKTDFLSSMSHELRTPLNSILGFAQLLENSRTPLPERQRRQAQQIIRSGRHLLELINEVLDLARIESGNMQVSLESVRAQDVLQDAIEIIRPLADERNLSLNLPDVGQCDVCILGDYTRVKQVLINLLSNAVKYNRDGGSISLYCVPDAGVYRITISDTGHGIPESRLDELFQPFNRLGAESGSIEGTGVGLALTRKVVGLMNGQMGVVSREGEGSDFWFELPLCAGHEVASTEAEPSMVSREITEPVRYQHVLYIEDNPANQRLMQDLFHDLPDVQLTCVMDAEQGLELAFSESPDLILMDIDLPGMNGFAAQQILARNPMTRNIPVLAISAAASSSNRRRAREAGFVDYLTKPFDIQALVDQVRHILSQGESH</sequence>
<dbReference type="PRINTS" id="PR00344">
    <property type="entry name" value="BCTRLSENSOR"/>
</dbReference>
<dbReference type="EC" id="2.7.13.3" evidence="3"/>
<dbReference type="SMART" id="SM00388">
    <property type="entry name" value="HisKA"/>
    <property type="match status" value="1"/>
</dbReference>
<evidence type="ECO:0000256" key="10">
    <source>
        <dbReference type="ARBA" id="ARBA00023136"/>
    </source>
</evidence>
<dbReference type="Gene3D" id="3.40.50.2300">
    <property type="match status" value="1"/>
</dbReference>
<gene>
    <name evidence="16" type="ORF">SAMN02745729_11163</name>
</gene>
<evidence type="ECO:0000259" key="15">
    <source>
        <dbReference type="PROSITE" id="PS50112"/>
    </source>
</evidence>
<protein>
    <recommendedName>
        <fullName evidence="3">histidine kinase</fullName>
        <ecNumber evidence="3">2.7.13.3</ecNumber>
    </recommendedName>
</protein>
<dbReference type="InterPro" id="IPR036097">
    <property type="entry name" value="HisK_dim/P_sf"/>
</dbReference>
<dbReference type="Gene3D" id="1.10.287.130">
    <property type="match status" value="1"/>
</dbReference>
<dbReference type="GO" id="GO:0009927">
    <property type="term" value="F:histidine phosphotransfer kinase activity"/>
    <property type="evidence" value="ECO:0007669"/>
    <property type="project" value="TreeGrafter"/>
</dbReference>
<dbReference type="Pfam" id="PF00989">
    <property type="entry name" value="PAS"/>
    <property type="match status" value="1"/>
</dbReference>
<dbReference type="OrthoDB" id="8573350at2"/>
<dbReference type="InterPro" id="IPR011006">
    <property type="entry name" value="CheY-like_superfamily"/>
</dbReference>
<dbReference type="Gene3D" id="3.30.450.20">
    <property type="entry name" value="PAS domain"/>
    <property type="match status" value="1"/>
</dbReference>
<comment type="catalytic activity">
    <reaction evidence="1">
        <text>ATP + protein L-histidine = ADP + protein N-phospho-L-histidine.</text>
        <dbReference type="EC" id="2.7.13.3"/>
    </reaction>
</comment>
<dbReference type="SUPFAM" id="SSF52172">
    <property type="entry name" value="CheY-like"/>
    <property type="match status" value="1"/>
</dbReference>
<dbReference type="InterPro" id="IPR036890">
    <property type="entry name" value="HATPase_C_sf"/>
</dbReference>
<dbReference type="PROSITE" id="PS50109">
    <property type="entry name" value="HIS_KIN"/>
    <property type="match status" value="1"/>
</dbReference>
<dbReference type="InterPro" id="IPR001789">
    <property type="entry name" value="Sig_transdc_resp-reg_receiver"/>
</dbReference>
<dbReference type="InterPro" id="IPR035965">
    <property type="entry name" value="PAS-like_dom_sf"/>
</dbReference>
<dbReference type="FunFam" id="1.10.287.130:FF:000038">
    <property type="entry name" value="Sensory transduction histidine kinase"/>
    <property type="match status" value="1"/>
</dbReference>
<keyword evidence="10" id="KW-0472">Membrane</keyword>
<dbReference type="GO" id="GO:0000155">
    <property type="term" value="F:phosphorelay sensor kinase activity"/>
    <property type="evidence" value="ECO:0007669"/>
    <property type="project" value="InterPro"/>
</dbReference>
<dbReference type="InterPro" id="IPR003661">
    <property type="entry name" value="HisK_dim/P_dom"/>
</dbReference>
<evidence type="ECO:0000256" key="5">
    <source>
        <dbReference type="ARBA" id="ARBA00022679"/>
    </source>
</evidence>
<dbReference type="CDD" id="cd00130">
    <property type="entry name" value="PAS"/>
    <property type="match status" value="1"/>
</dbReference>
<evidence type="ECO:0000259" key="14">
    <source>
        <dbReference type="PROSITE" id="PS50110"/>
    </source>
</evidence>
<dbReference type="Pfam" id="PF02518">
    <property type="entry name" value="HATPase_c"/>
    <property type="match status" value="1"/>
</dbReference>
<dbReference type="PANTHER" id="PTHR43047">
    <property type="entry name" value="TWO-COMPONENT HISTIDINE PROTEIN KINASE"/>
    <property type="match status" value="1"/>
</dbReference>
<keyword evidence="17" id="KW-1185">Reference proteome</keyword>
<evidence type="ECO:0000256" key="7">
    <source>
        <dbReference type="ARBA" id="ARBA00022777"/>
    </source>
</evidence>
<evidence type="ECO:0000256" key="8">
    <source>
        <dbReference type="ARBA" id="ARBA00022840"/>
    </source>
</evidence>
<feature type="modified residue" description="4-aspartylphosphate" evidence="11">
    <location>
        <position position="807"/>
    </location>
</feature>
<dbReference type="SUPFAM" id="SSF55785">
    <property type="entry name" value="PYP-like sensor domain (PAS domain)"/>
    <property type="match status" value="1"/>
</dbReference>
<dbReference type="Pfam" id="PF13185">
    <property type="entry name" value="GAF_2"/>
    <property type="match status" value="1"/>
</dbReference>
<dbReference type="AlphaFoldDB" id="A0A1H4FK96"/>